<evidence type="ECO:0000313" key="2">
    <source>
        <dbReference type="Proteomes" id="UP000821865"/>
    </source>
</evidence>
<dbReference type="Proteomes" id="UP000821865">
    <property type="component" value="Chromosome 1"/>
</dbReference>
<name>A0ACB8DSG2_DERSI</name>
<keyword evidence="2" id="KW-1185">Reference proteome</keyword>
<sequence>MDTSCGDETPATAGSKRKGTSDAPPTEDAVDHAQAPKRPRSGARKIDAIEEMVNKLTDKTERMFDMLLTRLNEYDAGRNAQYAAVNNQLAAMNNRIEDLERGTMQLQQQQHHHHLPGKAGVPSPQALLGYVTCGPPYECMGRDVRVCTLVKRGTAFIEHELVLHEESDIDHVLIEVVPTGLMDELGLTVLNEPASHTRIGQGVCRDTSPDLSVWSDADVVTWSNSFEDLGSDHRILCVTVGENESEEGVCRKARIVDWDRFRKYRERDKKESPIEDISECQTDQIRRRYGTGMFGVQRSLDPSPGLSARLLLCGSGDGQRSARVCWLCWASTLLATPVMSGSPVASADRPDFANAQCSRTTSWDCGGTRARSGGFAHGAAVGLEPVRGGLPAGGFGA</sequence>
<dbReference type="EMBL" id="CM023470">
    <property type="protein sequence ID" value="KAH7977281.1"/>
    <property type="molecule type" value="Genomic_DNA"/>
</dbReference>
<proteinExistence type="predicted"/>
<organism evidence="1 2">
    <name type="scientific">Dermacentor silvarum</name>
    <name type="common">Tick</name>
    <dbReference type="NCBI Taxonomy" id="543639"/>
    <lineage>
        <taxon>Eukaryota</taxon>
        <taxon>Metazoa</taxon>
        <taxon>Ecdysozoa</taxon>
        <taxon>Arthropoda</taxon>
        <taxon>Chelicerata</taxon>
        <taxon>Arachnida</taxon>
        <taxon>Acari</taxon>
        <taxon>Parasitiformes</taxon>
        <taxon>Ixodida</taxon>
        <taxon>Ixodoidea</taxon>
        <taxon>Ixodidae</taxon>
        <taxon>Rhipicephalinae</taxon>
        <taxon>Dermacentor</taxon>
    </lineage>
</organism>
<gene>
    <name evidence="1" type="ORF">HPB49_000266</name>
</gene>
<comment type="caution">
    <text evidence="1">The sequence shown here is derived from an EMBL/GenBank/DDBJ whole genome shotgun (WGS) entry which is preliminary data.</text>
</comment>
<accession>A0ACB8DSG2</accession>
<reference evidence="1" key="1">
    <citation type="submission" date="2020-05" db="EMBL/GenBank/DDBJ databases">
        <title>Large-scale comparative analyses of tick genomes elucidate their genetic diversity and vector capacities.</title>
        <authorList>
            <person name="Jia N."/>
            <person name="Wang J."/>
            <person name="Shi W."/>
            <person name="Du L."/>
            <person name="Sun Y."/>
            <person name="Zhan W."/>
            <person name="Jiang J."/>
            <person name="Wang Q."/>
            <person name="Zhang B."/>
            <person name="Ji P."/>
            <person name="Sakyi L.B."/>
            <person name="Cui X."/>
            <person name="Yuan T."/>
            <person name="Jiang B."/>
            <person name="Yang W."/>
            <person name="Lam T.T.-Y."/>
            <person name="Chang Q."/>
            <person name="Ding S."/>
            <person name="Wang X."/>
            <person name="Zhu J."/>
            <person name="Ruan X."/>
            <person name="Zhao L."/>
            <person name="Wei J."/>
            <person name="Que T."/>
            <person name="Du C."/>
            <person name="Cheng J."/>
            <person name="Dai P."/>
            <person name="Han X."/>
            <person name="Huang E."/>
            <person name="Gao Y."/>
            <person name="Liu J."/>
            <person name="Shao H."/>
            <person name="Ye R."/>
            <person name="Li L."/>
            <person name="Wei W."/>
            <person name="Wang X."/>
            <person name="Wang C."/>
            <person name="Yang T."/>
            <person name="Huo Q."/>
            <person name="Li W."/>
            <person name="Guo W."/>
            <person name="Chen H."/>
            <person name="Zhou L."/>
            <person name="Ni X."/>
            <person name="Tian J."/>
            <person name="Zhou Y."/>
            <person name="Sheng Y."/>
            <person name="Liu T."/>
            <person name="Pan Y."/>
            <person name="Xia L."/>
            <person name="Li J."/>
            <person name="Zhao F."/>
            <person name="Cao W."/>
        </authorList>
    </citation>
    <scope>NUCLEOTIDE SEQUENCE</scope>
    <source>
        <strain evidence="1">Dsil-2018</strain>
    </source>
</reference>
<evidence type="ECO:0000313" key="1">
    <source>
        <dbReference type="EMBL" id="KAH7977281.1"/>
    </source>
</evidence>
<protein>
    <submittedName>
        <fullName evidence="1">Uncharacterized protein</fullName>
    </submittedName>
</protein>